<dbReference type="RefSeq" id="WP_317987046.1">
    <property type="nucleotide sequence ID" value="NZ_CAKJTJ010000006.1"/>
</dbReference>
<reference evidence="1 2" key="1">
    <citation type="submission" date="2021-10" db="EMBL/GenBank/DDBJ databases">
        <authorList>
            <person name="Criscuolo A."/>
        </authorList>
    </citation>
    <scope>NUCLEOTIDE SEQUENCE [LARGE SCALE GENOMIC DNA]</scope>
    <source>
        <strain evidence="2">CIP 111883</strain>
    </source>
</reference>
<protein>
    <submittedName>
        <fullName evidence="1">Uncharacterized protein</fullName>
    </submittedName>
</protein>
<dbReference type="EMBL" id="CAKJTJ010000006">
    <property type="protein sequence ID" value="CAG9620854.1"/>
    <property type="molecule type" value="Genomic_DNA"/>
</dbReference>
<keyword evidence="2" id="KW-1185">Reference proteome</keyword>
<proteinExistence type="predicted"/>
<evidence type="ECO:0000313" key="1">
    <source>
        <dbReference type="EMBL" id="CAG9620854.1"/>
    </source>
</evidence>
<gene>
    <name evidence="1" type="ORF">BACCIP111883_01625</name>
</gene>
<comment type="caution">
    <text evidence="1">The sequence shown here is derived from an EMBL/GenBank/DDBJ whole genome shotgun (WGS) entry which is preliminary data.</text>
</comment>
<name>A0ABN8A875_9BACI</name>
<evidence type="ECO:0000313" key="2">
    <source>
        <dbReference type="Proteomes" id="UP000789833"/>
    </source>
</evidence>
<accession>A0ABN8A875</accession>
<dbReference type="Proteomes" id="UP000789833">
    <property type="component" value="Unassembled WGS sequence"/>
</dbReference>
<organism evidence="1 2">
    <name type="scientific">Sutcliffiella rhizosphaerae</name>
    <dbReference type="NCBI Taxonomy" id="2880967"/>
    <lineage>
        <taxon>Bacteria</taxon>
        <taxon>Bacillati</taxon>
        <taxon>Bacillota</taxon>
        <taxon>Bacilli</taxon>
        <taxon>Bacillales</taxon>
        <taxon>Bacillaceae</taxon>
        <taxon>Sutcliffiella</taxon>
    </lineage>
</organism>
<sequence length="104" mass="12466">MQAAEQNFQAIDDWFKSWKGASNEKITIMKMLHQFCGWQHNERINNWFVADQDSLMDFVEWTCILARKGWKDPYDDYRQYENDESDKLAKELYNRAVTYAKKGA</sequence>